<dbReference type="EMBL" id="CP006664">
    <property type="protein sequence ID" value="AIJ07730.1"/>
    <property type="molecule type" value="Genomic_DNA"/>
</dbReference>
<name>A0A076LGP6_9GAMM</name>
<protein>
    <submittedName>
        <fullName evidence="1">Uncharacterized protein</fullName>
    </submittedName>
</protein>
<dbReference type="Proteomes" id="UP000028681">
    <property type="component" value="Chromosome"/>
</dbReference>
<evidence type="ECO:0000313" key="2">
    <source>
        <dbReference type="Proteomes" id="UP000028681"/>
    </source>
</evidence>
<sequence>MNISKILFFRITVHLDNFLFHIIKLSGDELLKSEQSTLHLCDFCSFWIRPVRRCAG</sequence>
<evidence type="ECO:0000313" key="1">
    <source>
        <dbReference type="EMBL" id="AIJ07730.1"/>
    </source>
</evidence>
<gene>
    <name evidence="1" type="ORF">ETEE_1273</name>
</gene>
<organism evidence="1 2">
    <name type="scientific">Edwardsiella anguillarum ET080813</name>
    <dbReference type="NCBI Taxonomy" id="667120"/>
    <lineage>
        <taxon>Bacteria</taxon>
        <taxon>Pseudomonadati</taxon>
        <taxon>Pseudomonadota</taxon>
        <taxon>Gammaproteobacteria</taxon>
        <taxon>Enterobacterales</taxon>
        <taxon>Hafniaceae</taxon>
        <taxon>Edwardsiella</taxon>
    </lineage>
</organism>
<dbReference type="KEGG" id="ete:ETEE_1273"/>
<dbReference type="AlphaFoldDB" id="A0A076LGP6"/>
<accession>A0A076LGP6</accession>
<reference evidence="1 2" key="1">
    <citation type="journal article" date="2012" name="PLoS ONE">
        <title>Edwardsiella comparative phylogenomics reveal the new intra/inter-species taxonomic relationships, virulence evolution and niche adaptation mechanisms.</title>
        <authorList>
            <person name="Yang M."/>
            <person name="Lv Y."/>
            <person name="Xiao J."/>
            <person name="Wu H."/>
            <person name="Zheng H."/>
            <person name="Liu Q."/>
            <person name="Zhang Y."/>
            <person name="Wang Q."/>
        </authorList>
    </citation>
    <scope>NUCLEOTIDE SEQUENCE [LARGE SCALE GENOMIC DNA]</scope>
    <source>
        <strain evidence="2">080813</strain>
    </source>
</reference>
<proteinExistence type="predicted"/>
<dbReference type="HOGENOM" id="CLU_3006956_0_0_6"/>